<proteinExistence type="predicted"/>
<keyword evidence="3" id="KW-1185">Reference proteome</keyword>
<name>A0A7X0FV91_9ACTN</name>
<evidence type="ECO:0000313" key="3">
    <source>
        <dbReference type="Proteomes" id="UP000546324"/>
    </source>
</evidence>
<evidence type="ECO:0000256" key="1">
    <source>
        <dbReference type="SAM" id="MobiDB-lite"/>
    </source>
</evidence>
<gene>
    <name evidence="2" type="ORF">BKA00_001258</name>
</gene>
<accession>A0A7X0FV91</accession>
<reference evidence="2 3" key="1">
    <citation type="submission" date="2020-08" db="EMBL/GenBank/DDBJ databases">
        <title>Sequencing the genomes of 1000 actinobacteria strains.</title>
        <authorList>
            <person name="Klenk H.-P."/>
        </authorList>
    </citation>
    <scope>NUCLEOTIDE SEQUENCE [LARGE SCALE GENOMIC DNA]</scope>
    <source>
        <strain evidence="2 3">DSM 43675</strain>
    </source>
</reference>
<sequence>MSNIRRFVVGTTDVLSPARLGKVTGLDVRNAQQLTVYRLDRIEQALLRRQRSVRRERLPPAALTTRRASRHPGDTADATRASRLARGCPPAILGAWRVFEKVSISRVLYLKPGHRHGLLYRTLVWTW</sequence>
<organism evidence="2 3">
    <name type="scientific">Actinomadura coerulea</name>
    <dbReference type="NCBI Taxonomy" id="46159"/>
    <lineage>
        <taxon>Bacteria</taxon>
        <taxon>Bacillati</taxon>
        <taxon>Actinomycetota</taxon>
        <taxon>Actinomycetes</taxon>
        <taxon>Streptosporangiales</taxon>
        <taxon>Thermomonosporaceae</taxon>
        <taxon>Actinomadura</taxon>
    </lineage>
</organism>
<dbReference type="AlphaFoldDB" id="A0A7X0FV91"/>
<dbReference type="Proteomes" id="UP000546324">
    <property type="component" value="Unassembled WGS sequence"/>
</dbReference>
<comment type="caution">
    <text evidence="2">The sequence shown here is derived from an EMBL/GenBank/DDBJ whole genome shotgun (WGS) entry which is preliminary data.</text>
</comment>
<protein>
    <submittedName>
        <fullName evidence="2">Uncharacterized protein</fullName>
    </submittedName>
</protein>
<dbReference type="EMBL" id="JACHMQ010000001">
    <property type="protein sequence ID" value="MBB6394344.1"/>
    <property type="molecule type" value="Genomic_DNA"/>
</dbReference>
<evidence type="ECO:0000313" key="2">
    <source>
        <dbReference type="EMBL" id="MBB6394344.1"/>
    </source>
</evidence>
<feature type="region of interest" description="Disordered" evidence="1">
    <location>
        <begin position="59"/>
        <end position="79"/>
    </location>
</feature>